<dbReference type="EMBL" id="MN740271">
    <property type="protein sequence ID" value="QHT97062.1"/>
    <property type="molecule type" value="Genomic_DNA"/>
</dbReference>
<feature type="region of interest" description="Disordered" evidence="1">
    <location>
        <begin position="58"/>
        <end position="77"/>
    </location>
</feature>
<reference evidence="3" key="1">
    <citation type="journal article" date="2020" name="Nature">
        <title>Giant virus diversity and host interactions through global metagenomics.</title>
        <authorList>
            <person name="Schulz F."/>
            <person name="Roux S."/>
            <person name="Paez-Espino D."/>
            <person name="Jungbluth S."/>
            <person name="Walsh D.A."/>
            <person name="Denef V.J."/>
            <person name="McMahon K.D."/>
            <person name="Konstantinidis K.T."/>
            <person name="Eloe-Fadrosh E.A."/>
            <person name="Kyrpides N.C."/>
            <person name="Woyke T."/>
        </authorList>
    </citation>
    <scope>NUCLEOTIDE SEQUENCE</scope>
    <source>
        <strain evidence="3">GVMAG-M-3300024510-1</strain>
    </source>
</reference>
<name>A0A6C0IVE4_9ZZZZ</name>
<organism evidence="3">
    <name type="scientific">viral metagenome</name>
    <dbReference type="NCBI Taxonomy" id="1070528"/>
    <lineage>
        <taxon>unclassified sequences</taxon>
        <taxon>metagenomes</taxon>
        <taxon>organismal metagenomes</taxon>
    </lineage>
</organism>
<evidence type="ECO:0000256" key="1">
    <source>
        <dbReference type="SAM" id="MobiDB-lite"/>
    </source>
</evidence>
<proteinExistence type="predicted"/>
<accession>A0A6C0IVE4</accession>
<evidence type="ECO:0000256" key="2">
    <source>
        <dbReference type="SAM" id="Phobius"/>
    </source>
</evidence>
<keyword evidence="2" id="KW-0472">Membrane</keyword>
<keyword evidence="2" id="KW-1133">Transmembrane helix</keyword>
<sequence length="176" mass="20360">MSLVIWLFWYSIFVIGLVTVVLIATASLYLYLHPTVFRVAKTMFLLYQSTQNATKVVARDVSSDEEEKDEEPKSLRTNQKIERPKKLIFTDGYLMSANGRWLSPLELEGYVKIAKFNTDNERDVLLLRDSFGNVHHIPANFQIPLHSLSRSTIVTNIEMYTNKFPEVSKLFKDHLC</sequence>
<keyword evidence="2" id="KW-0812">Transmembrane</keyword>
<evidence type="ECO:0000313" key="3">
    <source>
        <dbReference type="EMBL" id="QHT97062.1"/>
    </source>
</evidence>
<feature type="transmembrane region" description="Helical" evidence="2">
    <location>
        <begin position="6"/>
        <end position="32"/>
    </location>
</feature>
<dbReference type="AlphaFoldDB" id="A0A6C0IVE4"/>
<protein>
    <submittedName>
        <fullName evidence="3">Uncharacterized protein</fullName>
    </submittedName>
</protein>